<protein>
    <submittedName>
        <fullName evidence="7">LysE family translocator</fullName>
    </submittedName>
</protein>
<proteinExistence type="predicted"/>
<keyword evidence="3 6" id="KW-0812">Transmembrane</keyword>
<evidence type="ECO:0000256" key="6">
    <source>
        <dbReference type="SAM" id="Phobius"/>
    </source>
</evidence>
<evidence type="ECO:0000256" key="1">
    <source>
        <dbReference type="ARBA" id="ARBA00004651"/>
    </source>
</evidence>
<sequence length="207" mass="21778">MSADDVTALVLFLFPLAYSPGPGNAIFAAIGAMRGVRAALRALAGYHVATFLVTALIGVGMGVAVVRHPIVVDVLALLGSMYVAWLSWTFLLAARSPAASRAGSLAAPRPGFWTGAAVLLLNPKAYYIVVVMFTRFLWSPPGGDVATALVITTIFTVNNLVAFVVWAMAGRGLAALFRSPRAARRLNYLFASVLGAVAVWMAMPLLG</sequence>
<dbReference type="PANTHER" id="PTHR30086">
    <property type="entry name" value="ARGININE EXPORTER PROTEIN ARGO"/>
    <property type="match status" value="1"/>
</dbReference>
<evidence type="ECO:0000256" key="5">
    <source>
        <dbReference type="ARBA" id="ARBA00023136"/>
    </source>
</evidence>
<evidence type="ECO:0000313" key="7">
    <source>
        <dbReference type="EMBL" id="TSD62602.1"/>
    </source>
</evidence>
<keyword evidence="5 6" id="KW-0472">Membrane</keyword>
<evidence type="ECO:0000256" key="4">
    <source>
        <dbReference type="ARBA" id="ARBA00022989"/>
    </source>
</evidence>
<feature type="transmembrane region" description="Helical" evidence="6">
    <location>
        <begin position="43"/>
        <end position="64"/>
    </location>
</feature>
<keyword evidence="4 6" id="KW-1133">Transmembrane helix</keyword>
<dbReference type="OrthoDB" id="9812084at2"/>
<dbReference type="AlphaFoldDB" id="A0A554S8F0"/>
<feature type="transmembrane region" description="Helical" evidence="6">
    <location>
        <begin position="6"/>
        <end position="31"/>
    </location>
</feature>
<dbReference type="GO" id="GO:0015171">
    <property type="term" value="F:amino acid transmembrane transporter activity"/>
    <property type="evidence" value="ECO:0007669"/>
    <property type="project" value="TreeGrafter"/>
</dbReference>
<evidence type="ECO:0000256" key="3">
    <source>
        <dbReference type="ARBA" id="ARBA00022692"/>
    </source>
</evidence>
<feature type="transmembrane region" description="Helical" evidence="6">
    <location>
        <begin position="145"/>
        <end position="167"/>
    </location>
</feature>
<feature type="transmembrane region" description="Helical" evidence="6">
    <location>
        <begin position="188"/>
        <end position="206"/>
    </location>
</feature>
<evidence type="ECO:0000313" key="8">
    <source>
        <dbReference type="Proteomes" id="UP000316988"/>
    </source>
</evidence>
<keyword evidence="8" id="KW-1185">Reference proteome</keyword>
<feature type="transmembrane region" description="Helical" evidence="6">
    <location>
        <begin position="70"/>
        <end position="91"/>
    </location>
</feature>
<dbReference type="Pfam" id="PF01810">
    <property type="entry name" value="LysE"/>
    <property type="match status" value="1"/>
</dbReference>
<comment type="subcellular location">
    <subcellularLocation>
        <location evidence="1">Cell membrane</location>
        <topology evidence="1">Multi-pass membrane protein</topology>
    </subcellularLocation>
</comment>
<dbReference type="GO" id="GO:0005886">
    <property type="term" value="C:plasma membrane"/>
    <property type="evidence" value="ECO:0007669"/>
    <property type="project" value="UniProtKB-SubCell"/>
</dbReference>
<feature type="transmembrane region" description="Helical" evidence="6">
    <location>
        <begin position="112"/>
        <end position="133"/>
    </location>
</feature>
<organism evidence="7 8">
    <name type="scientific">Aeromicrobium piscarium</name>
    <dbReference type="NCBI Taxonomy" id="2590901"/>
    <lineage>
        <taxon>Bacteria</taxon>
        <taxon>Bacillati</taxon>
        <taxon>Actinomycetota</taxon>
        <taxon>Actinomycetes</taxon>
        <taxon>Propionibacteriales</taxon>
        <taxon>Nocardioidaceae</taxon>
        <taxon>Aeromicrobium</taxon>
    </lineage>
</organism>
<gene>
    <name evidence="7" type="ORF">FNM00_11655</name>
</gene>
<dbReference type="EMBL" id="VLNT01000008">
    <property type="protein sequence ID" value="TSD62602.1"/>
    <property type="molecule type" value="Genomic_DNA"/>
</dbReference>
<dbReference type="Proteomes" id="UP000316988">
    <property type="component" value="Unassembled WGS sequence"/>
</dbReference>
<dbReference type="PANTHER" id="PTHR30086:SF20">
    <property type="entry name" value="ARGININE EXPORTER PROTEIN ARGO-RELATED"/>
    <property type="match status" value="1"/>
</dbReference>
<reference evidence="7 8" key="1">
    <citation type="submission" date="2019-07" db="EMBL/GenBank/DDBJ databases">
        <authorList>
            <person name="Zhao L.H."/>
        </authorList>
    </citation>
    <scope>NUCLEOTIDE SEQUENCE [LARGE SCALE GENOMIC DNA]</scope>
    <source>
        <strain evidence="7 8">Co35</strain>
    </source>
</reference>
<accession>A0A554S8F0</accession>
<name>A0A554S8F0_9ACTN</name>
<dbReference type="RefSeq" id="WP_143913714.1">
    <property type="nucleotide sequence ID" value="NZ_VLNT01000008.1"/>
</dbReference>
<dbReference type="InterPro" id="IPR001123">
    <property type="entry name" value="LeuE-type"/>
</dbReference>
<keyword evidence="2" id="KW-1003">Cell membrane</keyword>
<evidence type="ECO:0000256" key="2">
    <source>
        <dbReference type="ARBA" id="ARBA00022475"/>
    </source>
</evidence>
<comment type="caution">
    <text evidence="7">The sequence shown here is derived from an EMBL/GenBank/DDBJ whole genome shotgun (WGS) entry which is preliminary data.</text>
</comment>